<proteinExistence type="inferred from homology"/>
<accession>A0A1X2HRQ1</accession>
<evidence type="ECO:0000313" key="10">
    <source>
        <dbReference type="Proteomes" id="UP000242180"/>
    </source>
</evidence>
<dbReference type="GO" id="GO:0016301">
    <property type="term" value="F:kinase activity"/>
    <property type="evidence" value="ECO:0007669"/>
    <property type="project" value="UniProtKB-KW"/>
</dbReference>
<evidence type="ECO:0000256" key="5">
    <source>
        <dbReference type="ARBA" id="ARBA00022694"/>
    </source>
</evidence>
<organism evidence="9 10">
    <name type="scientific">Syncephalastrum racemosum</name>
    <name type="common">Filamentous fungus</name>
    <dbReference type="NCBI Taxonomy" id="13706"/>
    <lineage>
        <taxon>Eukaryota</taxon>
        <taxon>Fungi</taxon>
        <taxon>Fungi incertae sedis</taxon>
        <taxon>Mucoromycota</taxon>
        <taxon>Mucoromycotina</taxon>
        <taxon>Mucoromycetes</taxon>
        <taxon>Mucorales</taxon>
        <taxon>Syncephalastraceae</taxon>
        <taxon>Syncephalastrum</taxon>
    </lineage>
</organism>
<keyword evidence="5" id="KW-0819">tRNA processing</keyword>
<dbReference type="Proteomes" id="UP000242180">
    <property type="component" value="Unassembled WGS sequence"/>
</dbReference>
<dbReference type="PANTHER" id="PTHR15840">
    <property type="entry name" value="CGI-121 FAMILY MEMBER"/>
    <property type="match status" value="1"/>
</dbReference>
<dbReference type="GO" id="GO:0000408">
    <property type="term" value="C:EKC/KEOPS complex"/>
    <property type="evidence" value="ECO:0007669"/>
    <property type="project" value="TreeGrafter"/>
</dbReference>
<keyword evidence="9" id="KW-0808">Transferase</keyword>
<sequence>VALFRNVKNAAELRKRLISQDSSLTCALLEASLILEPLHVLLAVNRAVADEANQQLKSHNVYSEIVFGLSPATNIAQALRRFGINDETKNLMVVVLGGEPTEVEQYMRDTVHGDLVPLTELDQLRDLPQIKKYYQLNSADTDHLMPLVASAMALKG</sequence>
<comment type="function">
    <text evidence="7">Component of the EKC/KEOPS complex that is required for the formation of a threonylcarbamoyl group on adenosine at position 37 (t(6)A37) in tRNAs that read codons beginning with adenine. The complex is probably involved in the transfer of the threonylcarbamoyl moiety of threonylcarbamoyl-AMP (TC-AMP) to the N6 group of A37. CGI121 acts as an allosteric effector that regulates the t(6)A activity of the complex. The EKC/KEOPS complex also promotes both telomere uncapping and telomere elongation. The complex is required for efficient recruitment of transcriptional coactivators. CGI121 is not required for tRNA modification.</text>
</comment>
<dbReference type="STRING" id="13706.A0A1X2HRQ1"/>
<dbReference type="AlphaFoldDB" id="A0A1X2HRQ1"/>
<dbReference type="OrthoDB" id="329139at2759"/>
<gene>
    <name evidence="9" type="ORF">BCR43DRAFT_403844</name>
</gene>
<dbReference type="InterPro" id="IPR036504">
    <property type="entry name" value="CGI121/TPRKB_sf"/>
</dbReference>
<evidence type="ECO:0000256" key="2">
    <source>
        <dbReference type="ARBA" id="ARBA00005546"/>
    </source>
</evidence>
<comment type="similarity">
    <text evidence="2 8">Belongs to the CGI121/TPRKB family.</text>
</comment>
<protein>
    <recommendedName>
        <fullName evidence="4">EKC/KEOPS complex subunit CGI121</fullName>
    </recommendedName>
    <alternativeName>
        <fullName evidence="3">EKC/KEOPS complex subunit cgi121</fullName>
    </alternativeName>
</protein>
<dbReference type="Gene3D" id="3.30.2380.10">
    <property type="entry name" value="CGI121/TPRKB"/>
    <property type="match status" value="1"/>
</dbReference>
<comment type="subcellular location">
    <subcellularLocation>
        <location evidence="1">Nucleus</location>
    </subcellularLocation>
</comment>
<dbReference type="InterPro" id="IPR013926">
    <property type="entry name" value="CGI121/TPRKB"/>
</dbReference>
<dbReference type="Pfam" id="PF08617">
    <property type="entry name" value="CGI-121"/>
    <property type="match status" value="1"/>
</dbReference>
<dbReference type="OMA" id="RATTHIA"/>
<keyword evidence="9" id="KW-0418">Kinase</keyword>
<evidence type="ECO:0000256" key="7">
    <source>
        <dbReference type="ARBA" id="ARBA00025043"/>
    </source>
</evidence>
<reference evidence="9 10" key="1">
    <citation type="submission" date="2016-07" db="EMBL/GenBank/DDBJ databases">
        <title>Pervasive Adenine N6-methylation of Active Genes in Fungi.</title>
        <authorList>
            <consortium name="DOE Joint Genome Institute"/>
            <person name="Mondo S.J."/>
            <person name="Dannebaum R.O."/>
            <person name="Kuo R.C."/>
            <person name="Labutti K."/>
            <person name="Haridas S."/>
            <person name="Kuo A."/>
            <person name="Salamov A."/>
            <person name="Ahrendt S.R."/>
            <person name="Lipzen A."/>
            <person name="Sullivan W."/>
            <person name="Andreopoulos W.B."/>
            <person name="Clum A."/>
            <person name="Lindquist E."/>
            <person name="Daum C."/>
            <person name="Ramamoorthy G.K."/>
            <person name="Gryganskyi A."/>
            <person name="Culley D."/>
            <person name="Magnuson J.K."/>
            <person name="James T.Y."/>
            <person name="O'Malley M.A."/>
            <person name="Stajich J.E."/>
            <person name="Spatafora J.W."/>
            <person name="Visel A."/>
            <person name="Grigoriev I.V."/>
        </authorList>
    </citation>
    <scope>NUCLEOTIDE SEQUENCE [LARGE SCALE GENOMIC DNA]</scope>
    <source>
        <strain evidence="9 10">NRRL 2496</strain>
    </source>
</reference>
<evidence type="ECO:0000256" key="3">
    <source>
        <dbReference type="ARBA" id="ARBA00015316"/>
    </source>
</evidence>
<dbReference type="SUPFAM" id="SSF143870">
    <property type="entry name" value="PF0523-like"/>
    <property type="match status" value="1"/>
</dbReference>
<feature type="non-terminal residue" evidence="9">
    <location>
        <position position="1"/>
    </location>
</feature>
<dbReference type="InParanoid" id="A0A1X2HRQ1"/>
<dbReference type="EMBL" id="MCGN01000001">
    <property type="protein sequence ID" value="ORZ02233.1"/>
    <property type="molecule type" value="Genomic_DNA"/>
</dbReference>
<dbReference type="FunCoup" id="A0A1X2HRQ1">
    <property type="interactions" value="211"/>
</dbReference>
<keyword evidence="10" id="KW-1185">Reference proteome</keyword>
<comment type="caution">
    <text evidence="9">The sequence shown here is derived from an EMBL/GenBank/DDBJ whole genome shotgun (WGS) entry which is preliminary data.</text>
</comment>
<dbReference type="GO" id="GO:0005634">
    <property type="term" value="C:nucleus"/>
    <property type="evidence" value="ECO:0007669"/>
    <property type="project" value="UniProtKB-SubCell"/>
</dbReference>
<dbReference type="PANTHER" id="PTHR15840:SF10">
    <property type="entry name" value="EKC_KEOPS COMPLEX SUBUNIT TPRKB"/>
    <property type="match status" value="1"/>
</dbReference>
<evidence type="ECO:0000256" key="1">
    <source>
        <dbReference type="ARBA" id="ARBA00004123"/>
    </source>
</evidence>
<name>A0A1X2HRQ1_SYNRA</name>
<evidence type="ECO:0000256" key="8">
    <source>
        <dbReference type="RuleBase" id="RU004398"/>
    </source>
</evidence>
<keyword evidence="6 8" id="KW-0539">Nucleus</keyword>
<evidence type="ECO:0000313" key="9">
    <source>
        <dbReference type="EMBL" id="ORZ02233.1"/>
    </source>
</evidence>
<evidence type="ECO:0000256" key="6">
    <source>
        <dbReference type="ARBA" id="ARBA00023242"/>
    </source>
</evidence>
<feature type="non-terminal residue" evidence="9">
    <location>
        <position position="156"/>
    </location>
</feature>
<dbReference type="GO" id="GO:0005829">
    <property type="term" value="C:cytosol"/>
    <property type="evidence" value="ECO:0007669"/>
    <property type="project" value="TreeGrafter"/>
</dbReference>
<evidence type="ECO:0000256" key="4">
    <source>
        <dbReference type="ARBA" id="ARBA00016009"/>
    </source>
</evidence>
<dbReference type="GO" id="GO:0002949">
    <property type="term" value="P:tRNA threonylcarbamoyladenosine modification"/>
    <property type="evidence" value="ECO:0007669"/>
    <property type="project" value="TreeGrafter"/>
</dbReference>